<dbReference type="InterPro" id="IPR017972">
    <property type="entry name" value="Cyt_P450_CS"/>
</dbReference>
<dbReference type="SUPFAM" id="SSF48264">
    <property type="entry name" value="Cytochrome P450"/>
    <property type="match status" value="1"/>
</dbReference>
<dbReference type="GO" id="GO:0004497">
    <property type="term" value="F:monooxygenase activity"/>
    <property type="evidence" value="ECO:0007669"/>
    <property type="project" value="UniProtKB-KW"/>
</dbReference>
<comment type="cofactor">
    <cofactor evidence="5">
        <name>heme</name>
        <dbReference type="ChEBI" id="CHEBI:30413"/>
    </cofactor>
</comment>
<dbReference type="PRINTS" id="PR00463">
    <property type="entry name" value="EP450I"/>
</dbReference>
<name>A0ABD3GBC4_9MARC</name>
<evidence type="ECO:0000256" key="6">
    <source>
        <dbReference type="RuleBase" id="RU000461"/>
    </source>
</evidence>
<feature type="compositionally biased region" description="Acidic residues" evidence="7">
    <location>
        <begin position="346"/>
        <end position="356"/>
    </location>
</feature>
<dbReference type="Pfam" id="PF00067">
    <property type="entry name" value="p450"/>
    <property type="match status" value="2"/>
</dbReference>
<organism evidence="9 10">
    <name type="scientific">Riccia sorocarpa</name>
    <dbReference type="NCBI Taxonomy" id="122646"/>
    <lineage>
        <taxon>Eukaryota</taxon>
        <taxon>Viridiplantae</taxon>
        <taxon>Streptophyta</taxon>
        <taxon>Embryophyta</taxon>
        <taxon>Marchantiophyta</taxon>
        <taxon>Marchantiopsida</taxon>
        <taxon>Marchantiidae</taxon>
        <taxon>Marchantiales</taxon>
        <taxon>Ricciaceae</taxon>
        <taxon>Riccia</taxon>
    </lineage>
</organism>
<keyword evidence="8" id="KW-1133">Transmembrane helix</keyword>
<proteinExistence type="inferred from homology"/>
<accession>A0ABD3GBC4</accession>
<comment type="similarity">
    <text evidence="1 6">Belongs to the cytochrome P450 family.</text>
</comment>
<comment type="caution">
    <text evidence="9">The sequence shown here is derived from an EMBL/GenBank/DDBJ whole genome shotgun (WGS) entry which is preliminary data.</text>
</comment>
<evidence type="ECO:0000256" key="2">
    <source>
        <dbReference type="ARBA" id="ARBA00022723"/>
    </source>
</evidence>
<feature type="transmembrane region" description="Helical" evidence="8">
    <location>
        <begin position="6"/>
        <end position="26"/>
    </location>
</feature>
<dbReference type="GO" id="GO:0046872">
    <property type="term" value="F:metal ion binding"/>
    <property type="evidence" value="ECO:0007669"/>
    <property type="project" value="UniProtKB-KW"/>
</dbReference>
<dbReference type="GO" id="GO:0006629">
    <property type="term" value="P:lipid metabolic process"/>
    <property type="evidence" value="ECO:0007669"/>
    <property type="project" value="UniProtKB-ARBA"/>
</dbReference>
<keyword evidence="5 6" id="KW-0349">Heme</keyword>
<dbReference type="AlphaFoldDB" id="A0ABD3GBC4"/>
<dbReference type="Gene3D" id="1.10.630.10">
    <property type="entry name" value="Cytochrome P450"/>
    <property type="match status" value="1"/>
</dbReference>
<evidence type="ECO:0000256" key="8">
    <source>
        <dbReference type="SAM" id="Phobius"/>
    </source>
</evidence>
<evidence type="ECO:0000256" key="5">
    <source>
        <dbReference type="PIRSR" id="PIRSR602401-1"/>
    </source>
</evidence>
<evidence type="ECO:0000256" key="1">
    <source>
        <dbReference type="ARBA" id="ARBA00010617"/>
    </source>
</evidence>
<keyword evidence="10" id="KW-1185">Reference proteome</keyword>
<dbReference type="Proteomes" id="UP001633002">
    <property type="component" value="Unassembled WGS sequence"/>
</dbReference>
<evidence type="ECO:0008006" key="11">
    <source>
        <dbReference type="Google" id="ProtNLM"/>
    </source>
</evidence>
<reference evidence="9 10" key="1">
    <citation type="submission" date="2024-09" db="EMBL/GenBank/DDBJ databases">
        <title>Chromosome-scale assembly of Riccia sorocarpa.</title>
        <authorList>
            <person name="Paukszto L."/>
        </authorList>
    </citation>
    <scope>NUCLEOTIDE SEQUENCE [LARGE SCALE GENOMIC DNA]</scope>
    <source>
        <strain evidence="9">LP-2024</strain>
        <tissue evidence="9">Aerial parts of the thallus</tissue>
    </source>
</reference>
<keyword evidence="3 6" id="KW-0560">Oxidoreductase</keyword>
<evidence type="ECO:0000313" key="10">
    <source>
        <dbReference type="Proteomes" id="UP001633002"/>
    </source>
</evidence>
<dbReference type="InterPro" id="IPR036396">
    <property type="entry name" value="Cyt_P450_sf"/>
</dbReference>
<dbReference type="PANTHER" id="PTHR24296">
    <property type="entry name" value="CYTOCHROME P450"/>
    <property type="match status" value="1"/>
</dbReference>
<keyword evidence="6" id="KW-0503">Monooxygenase</keyword>
<dbReference type="PROSITE" id="PS00086">
    <property type="entry name" value="CYTOCHROME_P450"/>
    <property type="match status" value="1"/>
</dbReference>
<dbReference type="InterPro" id="IPR002401">
    <property type="entry name" value="Cyt_P450_E_grp-I"/>
</dbReference>
<keyword evidence="4 5" id="KW-0408">Iron</keyword>
<evidence type="ECO:0000256" key="4">
    <source>
        <dbReference type="ARBA" id="ARBA00023004"/>
    </source>
</evidence>
<keyword evidence="2 5" id="KW-0479">Metal-binding</keyword>
<dbReference type="PRINTS" id="PR00385">
    <property type="entry name" value="P450"/>
</dbReference>
<evidence type="ECO:0000256" key="7">
    <source>
        <dbReference type="SAM" id="MobiDB-lite"/>
    </source>
</evidence>
<dbReference type="InterPro" id="IPR001128">
    <property type="entry name" value="Cyt_P450"/>
</dbReference>
<sequence>MELISTPSLVTAVASIVVYACVYRWILQRNIRGPKAWPVIGHALEVVAHRRLIYDGLTDYCRNYFPTFQFRIPGRTFVVTVDPVNVEYIYKTNFNNYWKGETEGTPSFDVLGYGFFNTHGDDWRKHRKVASHEFTSRKLRNYSTQNFKAFGLRLCDILQEAVNNNEPVSIRDLACRTSFESICKIGFGNDIGLLNRNLPKAPFVEDFDAASKLSVRRFIDPFWKITRFLSIGPEARLKKHIKNLRTFTRELVQTRIAEIAAHKQDKPDLLSRYAEAMKKESFTSNPMKDLQDTVLNYLFAARDTTAAAFAWTIYAISREPRVEQKIVEELMRLEAEGRRETKTHEGEDDENDGADYPDGEFGDFVRLLDHNTVTTKLNYLQATLFESMRLYPPAPINYRVPIKDDVLPTCGTKVKAGDHVIIASYAQARMPQLWGDDCLELKPERWLTDGVFKQESPFKFTIFHGGPRLCMGKESATLLLLITLAMIYRFFTFELAPGEKVEYIFGITLDIKENGLKMVPRKRS</sequence>
<dbReference type="EMBL" id="JBJQOH010000008">
    <property type="protein sequence ID" value="KAL3676483.1"/>
    <property type="molecule type" value="Genomic_DNA"/>
</dbReference>
<evidence type="ECO:0000256" key="3">
    <source>
        <dbReference type="ARBA" id="ARBA00023002"/>
    </source>
</evidence>
<keyword evidence="8" id="KW-0812">Transmembrane</keyword>
<feature type="region of interest" description="Disordered" evidence="7">
    <location>
        <begin position="337"/>
        <end position="356"/>
    </location>
</feature>
<feature type="binding site" description="axial binding residue" evidence="5">
    <location>
        <position position="470"/>
    </location>
    <ligand>
        <name>heme</name>
        <dbReference type="ChEBI" id="CHEBI:30413"/>
    </ligand>
    <ligandPart>
        <name>Fe</name>
        <dbReference type="ChEBI" id="CHEBI:18248"/>
    </ligandPart>
</feature>
<evidence type="ECO:0000313" key="9">
    <source>
        <dbReference type="EMBL" id="KAL3676483.1"/>
    </source>
</evidence>
<gene>
    <name evidence="9" type="ORF">R1sor_026431</name>
</gene>
<keyword evidence="8" id="KW-0472">Membrane</keyword>
<protein>
    <recommendedName>
        <fullName evidence="11">Cytochrome P450</fullName>
    </recommendedName>
</protein>